<feature type="domain" description="Saposin B-type" evidence="3">
    <location>
        <begin position="57"/>
        <end position="137"/>
    </location>
</feature>
<dbReference type="RefSeq" id="XP_038054525.1">
    <property type="nucleotide sequence ID" value="XM_038198597.1"/>
</dbReference>
<dbReference type="Proteomes" id="UP000887568">
    <property type="component" value="Unplaced"/>
</dbReference>
<dbReference type="SUPFAM" id="SSF47862">
    <property type="entry name" value="Saposin"/>
    <property type="match status" value="1"/>
</dbReference>
<dbReference type="SMART" id="SM00741">
    <property type="entry name" value="SapB"/>
    <property type="match status" value="1"/>
</dbReference>
<reference evidence="4" key="1">
    <citation type="submission" date="2022-11" db="UniProtKB">
        <authorList>
            <consortium name="EnsemblMetazoa"/>
        </authorList>
    </citation>
    <scope>IDENTIFICATION</scope>
</reference>
<dbReference type="InterPro" id="IPR011001">
    <property type="entry name" value="Saposin-like"/>
</dbReference>
<feature type="chain" id="PRO_5037426024" description="Saposin B-type domain-containing protein" evidence="2">
    <location>
        <begin position="24"/>
        <end position="204"/>
    </location>
</feature>
<dbReference type="GeneID" id="119726751"/>
<dbReference type="OrthoDB" id="69496at2759"/>
<keyword evidence="2" id="KW-0732">Signal</keyword>
<evidence type="ECO:0000259" key="3">
    <source>
        <dbReference type="PROSITE" id="PS50015"/>
    </source>
</evidence>
<keyword evidence="5" id="KW-1185">Reference proteome</keyword>
<protein>
    <recommendedName>
        <fullName evidence="3">Saposin B-type domain-containing protein</fullName>
    </recommendedName>
</protein>
<evidence type="ECO:0000256" key="2">
    <source>
        <dbReference type="SAM" id="SignalP"/>
    </source>
</evidence>
<evidence type="ECO:0000313" key="4">
    <source>
        <dbReference type="EnsemblMetazoa" id="XP_038054525.1"/>
    </source>
</evidence>
<dbReference type="InterPro" id="IPR051428">
    <property type="entry name" value="Sphingo_Act-Surfact_Prot"/>
</dbReference>
<dbReference type="PROSITE" id="PS50015">
    <property type="entry name" value="SAP_B"/>
    <property type="match status" value="1"/>
</dbReference>
<sequence length="204" mass="22439">MMKFQLATAVCLVFFLLFVGAESGVVNNPEKPATKVLYEPQGDGTAVEGAPGEKKVIVNWCSICVALVEWLDAHIINETENGLFFLFGKVCNALPTSVRAECNDLANQLVPMLTELLLEEFIPVQVCRLLTVCDVSELQNPAVLHGDGVPNMNKLGALRGKEVDLQRIADSVCTALPYKYYALCHEVLKTDTLEKMTSLIKPRK</sequence>
<evidence type="ECO:0000313" key="5">
    <source>
        <dbReference type="Proteomes" id="UP000887568"/>
    </source>
</evidence>
<organism evidence="4 5">
    <name type="scientific">Patiria miniata</name>
    <name type="common">Bat star</name>
    <name type="synonym">Asterina miniata</name>
    <dbReference type="NCBI Taxonomy" id="46514"/>
    <lineage>
        <taxon>Eukaryota</taxon>
        <taxon>Metazoa</taxon>
        <taxon>Echinodermata</taxon>
        <taxon>Eleutherozoa</taxon>
        <taxon>Asterozoa</taxon>
        <taxon>Asteroidea</taxon>
        <taxon>Valvatacea</taxon>
        <taxon>Valvatida</taxon>
        <taxon>Asterinidae</taxon>
        <taxon>Patiria</taxon>
    </lineage>
</organism>
<dbReference type="EnsemblMetazoa" id="XM_038198597.1">
    <property type="protein sequence ID" value="XP_038054525.1"/>
    <property type="gene ID" value="LOC119726751"/>
</dbReference>
<name>A0A913ZTK1_PATMI</name>
<dbReference type="InterPro" id="IPR008139">
    <property type="entry name" value="SaposinB_dom"/>
</dbReference>
<dbReference type="AlphaFoldDB" id="A0A913ZTK1"/>
<proteinExistence type="predicted"/>
<dbReference type="Gene3D" id="1.10.225.10">
    <property type="entry name" value="Saposin-like"/>
    <property type="match status" value="1"/>
</dbReference>
<keyword evidence="1" id="KW-1015">Disulfide bond</keyword>
<feature type="signal peptide" evidence="2">
    <location>
        <begin position="1"/>
        <end position="23"/>
    </location>
</feature>
<dbReference type="PANTHER" id="PTHR11480:SF3">
    <property type="entry name" value="BCDNA.GH08312"/>
    <property type="match status" value="1"/>
</dbReference>
<accession>A0A913ZTK1</accession>
<evidence type="ECO:0000256" key="1">
    <source>
        <dbReference type="ARBA" id="ARBA00023157"/>
    </source>
</evidence>
<dbReference type="PANTHER" id="PTHR11480">
    <property type="entry name" value="SAPOSIN-RELATED"/>
    <property type="match status" value="1"/>
</dbReference>